<feature type="binding site" evidence="2">
    <location>
        <begin position="240"/>
        <end position="247"/>
    </location>
    <ligand>
        <name>ATP</name>
        <dbReference type="ChEBI" id="CHEBI:30616"/>
    </ligand>
</feature>
<dbReference type="PROSITE" id="PS51459">
    <property type="entry name" value="FIDO"/>
    <property type="match status" value="1"/>
</dbReference>
<proteinExistence type="predicted"/>
<dbReference type="EMBL" id="PPTP01000001">
    <property type="protein sequence ID" value="RDB57566.1"/>
    <property type="molecule type" value="Genomic_DNA"/>
</dbReference>
<evidence type="ECO:0000256" key="2">
    <source>
        <dbReference type="PIRSR" id="PIRSR640198-2"/>
    </source>
</evidence>
<reference evidence="4 5" key="1">
    <citation type="journal article" date="2018" name="Elife">
        <title>Discovery and characterization of a prevalent human gut bacterial enzyme sufficient for the inactivation of a family of plant toxins.</title>
        <authorList>
            <person name="Koppel N."/>
            <person name="Bisanz J.E."/>
            <person name="Pandelia M.E."/>
            <person name="Turnbaugh P.J."/>
            <person name="Balskus E.P."/>
        </authorList>
    </citation>
    <scope>NUCLEOTIDE SEQUENCE [LARGE SCALE GENOMIC DNA]</scope>
    <source>
        <strain evidence="5">anaerobia AP69FAA</strain>
    </source>
</reference>
<evidence type="ECO:0000313" key="4">
    <source>
        <dbReference type="EMBL" id="RDB57566.1"/>
    </source>
</evidence>
<evidence type="ECO:0000259" key="3">
    <source>
        <dbReference type="PROSITE" id="PS51459"/>
    </source>
</evidence>
<dbReference type="RefSeq" id="WP_114620055.1">
    <property type="nucleotide sequence ID" value="NZ_PPTP01000001.1"/>
</dbReference>
<dbReference type="AlphaFoldDB" id="A0A369LH75"/>
<evidence type="ECO:0000313" key="5">
    <source>
        <dbReference type="Proteomes" id="UP000253792"/>
    </source>
</evidence>
<dbReference type="SUPFAM" id="SSF140931">
    <property type="entry name" value="Fic-like"/>
    <property type="match status" value="1"/>
</dbReference>
<protein>
    <submittedName>
        <fullName evidence="4">Cell filamentation protein Fic</fullName>
    </submittedName>
</protein>
<comment type="caution">
    <text evidence="4">The sequence shown here is derived from an EMBL/GenBank/DDBJ whole genome shotgun (WGS) entry which is preliminary data.</text>
</comment>
<sequence length="415" mass="44800">MGGNGELGYQWEPVGYEELAWRVDPDALEGVPKSRRRKITGTYRAAVPFELRDKGILIPAELQSRMEEVAFLLVRFDAQQEARGYDLPALLLRSESAASSQIENMTSSVRNVALAELSSDVAQNARIIAGNVAAMRAALGFSGELSVERIREVHEALITRGGQDGQDAGLSFGGCLRDEQVWVGGTAYSPHGALFVPPCADRVPGCLDDLVAFVNGSNMPSIAKAAVVHAQFETIHPFIDGNGRTGRVLLHAILRSSDVLRHASLPISAGLLHNIDAYMDAIVQFQAGNPLAIVEQLVDALELAVAVGNMVARDIDGVFAEWAECMHERKGSALLRLPNLLAKQPVVNGSFVAEELGVSMRTAATIIERACEMGMLSPMGNRRRGVFYQCDELIAVLEDVSSMQGIRRILAGKQG</sequence>
<keyword evidence="5" id="KW-1185">Reference proteome</keyword>
<keyword evidence="2" id="KW-0067">ATP-binding</keyword>
<name>A0A369LH75_9ACTN</name>
<gene>
    <name evidence="4" type="ORF">C1880_01755</name>
</gene>
<dbReference type="Gene3D" id="1.10.3290.10">
    <property type="entry name" value="Fido-like domain"/>
    <property type="match status" value="1"/>
</dbReference>
<dbReference type="InterPro" id="IPR036597">
    <property type="entry name" value="Fido-like_dom_sf"/>
</dbReference>
<dbReference type="InterPro" id="IPR040198">
    <property type="entry name" value="Fido_containing"/>
</dbReference>
<dbReference type="InterPro" id="IPR003812">
    <property type="entry name" value="Fido"/>
</dbReference>
<dbReference type="OrthoDB" id="9813719at2"/>
<feature type="domain" description="Fido" evidence="3">
    <location>
        <begin position="145"/>
        <end position="300"/>
    </location>
</feature>
<dbReference type="Pfam" id="PF02661">
    <property type="entry name" value="Fic"/>
    <property type="match status" value="1"/>
</dbReference>
<organism evidence="4 5">
    <name type="scientific">Senegalimassilia anaerobia</name>
    <dbReference type="NCBI Taxonomy" id="1473216"/>
    <lineage>
        <taxon>Bacteria</taxon>
        <taxon>Bacillati</taxon>
        <taxon>Actinomycetota</taxon>
        <taxon>Coriobacteriia</taxon>
        <taxon>Coriobacteriales</taxon>
        <taxon>Coriobacteriaceae</taxon>
        <taxon>Senegalimassilia</taxon>
    </lineage>
</organism>
<dbReference type="GO" id="GO:0005524">
    <property type="term" value="F:ATP binding"/>
    <property type="evidence" value="ECO:0007669"/>
    <property type="project" value="UniProtKB-KW"/>
</dbReference>
<dbReference type="PANTHER" id="PTHR13504">
    <property type="entry name" value="FIDO DOMAIN-CONTAINING PROTEIN DDB_G0283145"/>
    <property type="match status" value="1"/>
</dbReference>
<dbReference type="Proteomes" id="UP000253792">
    <property type="component" value="Unassembled WGS sequence"/>
</dbReference>
<accession>A0A369LH75</accession>
<dbReference type="PANTHER" id="PTHR13504:SF38">
    <property type="entry name" value="FIDO DOMAIN-CONTAINING PROTEIN"/>
    <property type="match status" value="1"/>
</dbReference>
<keyword evidence="2" id="KW-0547">Nucleotide-binding</keyword>
<feature type="active site" evidence="1">
    <location>
        <position position="236"/>
    </location>
</feature>
<dbReference type="STRING" id="1034345.GCA_000236865_01274"/>
<evidence type="ECO:0000256" key="1">
    <source>
        <dbReference type="PIRSR" id="PIRSR640198-1"/>
    </source>
</evidence>